<name>A0AAW0PI31_9GOBI</name>
<keyword evidence="3" id="KW-1185">Reference proteome</keyword>
<evidence type="ECO:0000256" key="1">
    <source>
        <dbReference type="SAM" id="MobiDB-lite"/>
    </source>
</evidence>
<evidence type="ECO:0000313" key="3">
    <source>
        <dbReference type="Proteomes" id="UP001460270"/>
    </source>
</evidence>
<sequence>MNPPTDCEPLVKKLKVETSCNTPASASLSTSASSYQISTNGASHSSINAMDLKPKNGAGSPHGAKQKQQKKLKNTLDCWLTKPQKSANSENKATSK</sequence>
<reference evidence="3" key="1">
    <citation type="submission" date="2024-04" db="EMBL/GenBank/DDBJ databases">
        <title>Salinicola lusitanus LLJ914,a marine bacterium isolated from the Okinawa Trough.</title>
        <authorList>
            <person name="Li J."/>
        </authorList>
    </citation>
    <scope>NUCLEOTIDE SEQUENCE [LARGE SCALE GENOMIC DNA]</scope>
</reference>
<gene>
    <name evidence="2" type="ORF">WMY93_009872</name>
</gene>
<feature type="compositionally biased region" description="Polar residues" evidence="1">
    <location>
        <begin position="83"/>
        <end position="96"/>
    </location>
</feature>
<dbReference type="Proteomes" id="UP001460270">
    <property type="component" value="Unassembled WGS sequence"/>
</dbReference>
<feature type="region of interest" description="Disordered" evidence="1">
    <location>
        <begin position="21"/>
        <end position="96"/>
    </location>
</feature>
<feature type="compositionally biased region" description="Polar residues" evidence="1">
    <location>
        <begin position="35"/>
        <end position="48"/>
    </location>
</feature>
<proteinExistence type="predicted"/>
<organism evidence="2 3">
    <name type="scientific">Mugilogobius chulae</name>
    <name type="common">yellowstripe goby</name>
    <dbReference type="NCBI Taxonomy" id="88201"/>
    <lineage>
        <taxon>Eukaryota</taxon>
        <taxon>Metazoa</taxon>
        <taxon>Chordata</taxon>
        <taxon>Craniata</taxon>
        <taxon>Vertebrata</taxon>
        <taxon>Euteleostomi</taxon>
        <taxon>Actinopterygii</taxon>
        <taxon>Neopterygii</taxon>
        <taxon>Teleostei</taxon>
        <taxon>Neoteleostei</taxon>
        <taxon>Acanthomorphata</taxon>
        <taxon>Gobiaria</taxon>
        <taxon>Gobiiformes</taxon>
        <taxon>Gobioidei</taxon>
        <taxon>Gobiidae</taxon>
        <taxon>Gobionellinae</taxon>
        <taxon>Mugilogobius</taxon>
    </lineage>
</organism>
<dbReference type="AlphaFoldDB" id="A0AAW0PI31"/>
<protein>
    <submittedName>
        <fullName evidence="2">Uncharacterized protein</fullName>
    </submittedName>
</protein>
<feature type="compositionally biased region" description="Basic residues" evidence="1">
    <location>
        <begin position="64"/>
        <end position="73"/>
    </location>
</feature>
<evidence type="ECO:0000313" key="2">
    <source>
        <dbReference type="EMBL" id="KAK7918588.1"/>
    </source>
</evidence>
<accession>A0AAW0PI31</accession>
<feature type="compositionally biased region" description="Low complexity" evidence="1">
    <location>
        <begin position="24"/>
        <end position="34"/>
    </location>
</feature>
<dbReference type="EMBL" id="JBBPFD010000007">
    <property type="protein sequence ID" value="KAK7918588.1"/>
    <property type="molecule type" value="Genomic_DNA"/>
</dbReference>
<comment type="caution">
    <text evidence="2">The sequence shown here is derived from an EMBL/GenBank/DDBJ whole genome shotgun (WGS) entry which is preliminary data.</text>
</comment>